<proteinExistence type="predicted"/>
<protein>
    <submittedName>
        <fullName evidence="1">Uncharacterized protein</fullName>
    </submittedName>
</protein>
<dbReference type="AlphaFoldDB" id="A0A8S9HCA6"/>
<comment type="caution">
    <text evidence="1">The sequence shown here is derived from an EMBL/GenBank/DDBJ whole genome shotgun (WGS) entry which is preliminary data.</text>
</comment>
<sequence>MRLLRGFKTTCVRKELRAYGGDGGGGKWQRQWLWKKRWCPVAKMVNLSSIGLVVFSQKVRSETRR</sequence>
<evidence type="ECO:0000313" key="1">
    <source>
        <dbReference type="EMBL" id="KAF2554534.1"/>
    </source>
</evidence>
<organism evidence="1 2">
    <name type="scientific">Brassica cretica</name>
    <name type="common">Mustard</name>
    <dbReference type="NCBI Taxonomy" id="69181"/>
    <lineage>
        <taxon>Eukaryota</taxon>
        <taxon>Viridiplantae</taxon>
        <taxon>Streptophyta</taxon>
        <taxon>Embryophyta</taxon>
        <taxon>Tracheophyta</taxon>
        <taxon>Spermatophyta</taxon>
        <taxon>Magnoliopsida</taxon>
        <taxon>eudicotyledons</taxon>
        <taxon>Gunneridae</taxon>
        <taxon>Pentapetalae</taxon>
        <taxon>rosids</taxon>
        <taxon>malvids</taxon>
        <taxon>Brassicales</taxon>
        <taxon>Brassicaceae</taxon>
        <taxon>Brassiceae</taxon>
        <taxon>Brassica</taxon>
    </lineage>
</organism>
<dbReference type="EMBL" id="QGKW02001940">
    <property type="protein sequence ID" value="KAF2554534.1"/>
    <property type="molecule type" value="Genomic_DNA"/>
</dbReference>
<reference evidence="1" key="1">
    <citation type="submission" date="2019-12" db="EMBL/GenBank/DDBJ databases">
        <title>Genome sequencing and annotation of Brassica cretica.</title>
        <authorList>
            <person name="Studholme D.J."/>
            <person name="Sarris P.F."/>
        </authorList>
    </citation>
    <scope>NUCLEOTIDE SEQUENCE</scope>
    <source>
        <strain evidence="1">PFS-001/15</strain>
        <tissue evidence="1">Leaf</tissue>
    </source>
</reference>
<gene>
    <name evidence="1" type="ORF">F2Q68_00017212</name>
</gene>
<name>A0A8S9HCA6_BRACR</name>
<accession>A0A8S9HCA6</accession>
<dbReference type="Proteomes" id="UP000712281">
    <property type="component" value="Unassembled WGS sequence"/>
</dbReference>
<evidence type="ECO:0000313" key="2">
    <source>
        <dbReference type="Proteomes" id="UP000712281"/>
    </source>
</evidence>